<proteinExistence type="predicted"/>
<dbReference type="AlphaFoldDB" id="A0A0K8MC66"/>
<dbReference type="GO" id="GO:0003700">
    <property type="term" value="F:DNA-binding transcription factor activity"/>
    <property type="evidence" value="ECO:0007669"/>
    <property type="project" value="TreeGrafter"/>
</dbReference>
<comment type="caution">
    <text evidence="2">The sequence shown here is derived from an EMBL/GenBank/DDBJ whole genome shotgun (WGS) entry which is preliminary data.</text>
</comment>
<dbReference type="Proteomes" id="UP000036771">
    <property type="component" value="Unassembled WGS sequence"/>
</dbReference>
<dbReference type="EMBL" id="BBVC01000025">
    <property type="protein sequence ID" value="GAO98140.1"/>
    <property type="molecule type" value="Genomic_DNA"/>
</dbReference>
<dbReference type="PANTHER" id="PTHR33221">
    <property type="entry name" value="WINGED HELIX-TURN-HELIX TRANSCRIPTIONAL REGULATOR, RRF2 FAMILY"/>
    <property type="match status" value="1"/>
</dbReference>
<protein>
    <submittedName>
        <fullName evidence="2">HTH-type transcriptional regulator IscR</fullName>
    </submittedName>
</protein>
<name>A0A0K8MC66_9PROT</name>
<dbReference type="PROSITE" id="PS01332">
    <property type="entry name" value="HTH_RRF2_1"/>
    <property type="match status" value="1"/>
</dbReference>
<dbReference type="GO" id="GO:0003677">
    <property type="term" value="F:DNA binding"/>
    <property type="evidence" value="ECO:0007669"/>
    <property type="project" value="UniProtKB-KW"/>
</dbReference>
<reference evidence="2 3" key="1">
    <citation type="submission" date="2015-03" db="EMBL/GenBank/DDBJ databases">
        <title>Caedibacter varicaedens, whole genome shotgun sequence.</title>
        <authorList>
            <person name="Suzuki H."/>
            <person name="Dapper A.L."/>
            <person name="Gibson A.K."/>
            <person name="Jackson C."/>
            <person name="Lee H."/>
            <person name="Pejaver V.R."/>
            <person name="Doak T."/>
            <person name="Lynch M."/>
        </authorList>
    </citation>
    <scope>NUCLEOTIDE SEQUENCE [LARGE SCALE GENOMIC DNA]</scope>
</reference>
<dbReference type="GO" id="GO:0005829">
    <property type="term" value="C:cytosol"/>
    <property type="evidence" value="ECO:0007669"/>
    <property type="project" value="TreeGrafter"/>
</dbReference>
<dbReference type="Gene3D" id="1.10.10.10">
    <property type="entry name" value="Winged helix-like DNA-binding domain superfamily/Winged helix DNA-binding domain"/>
    <property type="match status" value="1"/>
</dbReference>
<dbReference type="InterPro" id="IPR000944">
    <property type="entry name" value="Tscrpt_reg_Rrf2"/>
</dbReference>
<dbReference type="PROSITE" id="PS51197">
    <property type="entry name" value="HTH_RRF2_2"/>
    <property type="match status" value="1"/>
</dbReference>
<keyword evidence="1" id="KW-0238">DNA-binding</keyword>
<evidence type="ECO:0000256" key="1">
    <source>
        <dbReference type="ARBA" id="ARBA00023125"/>
    </source>
</evidence>
<dbReference type="InterPro" id="IPR030489">
    <property type="entry name" value="TR_Rrf2-type_CS"/>
</dbReference>
<sequence>MKLGTKAQYAVMAMADLASCGSSVPVRLTEIAERQTLPLSYLEQLFAKLRKKGLVKSVRGHQGGYILALMPEKLKISDILQAVEENVKTTRCSVKSDLSCQGTSQKCLTHDLWAGLEERIEDYFSSVTLYDLCVRSLTSRRSFCALEQRVL</sequence>
<accession>A0A0K8MC66</accession>
<dbReference type="Pfam" id="PF02082">
    <property type="entry name" value="Rrf2"/>
    <property type="match status" value="1"/>
</dbReference>
<dbReference type="OrthoDB" id="9795923at2"/>
<dbReference type="InterPro" id="IPR036390">
    <property type="entry name" value="WH_DNA-bd_sf"/>
</dbReference>
<keyword evidence="3" id="KW-1185">Reference proteome</keyword>
<dbReference type="PANTHER" id="PTHR33221:SF5">
    <property type="entry name" value="HTH-TYPE TRANSCRIPTIONAL REGULATOR ISCR"/>
    <property type="match status" value="1"/>
</dbReference>
<evidence type="ECO:0000313" key="2">
    <source>
        <dbReference type="EMBL" id="GAO98140.1"/>
    </source>
</evidence>
<evidence type="ECO:0000313" key="3">
    <source>
        <dbReference type="Proteomes" id="UP000036771"/>
    </source>
</evidence>
<gene>
    <name evidence="2" type="primary">iscR</name>
    <name evidence="2" type="ORF">Cva_00788</name>
</gene>
<organism evidence="2 3">
    <name type="scientific">Caedimonas varicaedens</name>
    <dbReference type="NCBI Taxonomy" id="1629334"/>
    <lineage>
        <taxon>Bacteria</taxon>
        <taxon>Pseudomonadati</taxon>
        <taxon>Pseudomonadota</taxon>
        <taxon>Alphaproteobacteria</taxon>
        <taxon>Holosporales</taxon>
        <taxon>Caedimonadaceae</taxon>
        <taxon>Caedimonas</taxon>
    </lineage>
</organism>
<dbReference type="STRING" id="1629334.Cva_00788"/>
<dbReference type="InterPro" id="IPR036388">
    <property type="entry name" value="WH-like_DNA-bd_sf"/>
</dbReference>
<dbReference type="SUPFAM" id="SSF46785">
    <property type="entry name" value="Winged helix' DNA-binding domain"/>
    <property type="match status" value="1"/>
</dbReference>
<dbReference type="NCBIfam" id="TIGR00738">
    <property type="entry name" value="rrf2_super"/>
    <property type="match status" value="1"/>
</dbReference>